<dbReference type="Pfam" id="PF01593">
    <property type="entry name" value="Amino_oxidase"/>
    <property type="match status" value="1"/>
</dbReference>
<comment type="subcellular location">
    <subcellularLocation>
        <location evidence="12">Cytoplasm</location>
    </subcellularLocation>
</comment>
<evidence type="ECO:0000256" key="8">
    <source>
        <dbReference type="ARBA" id="ARBA00022630"/>
    </source>
</evidence>
<evidence type="ECO:0000256" key="3">
    <source>
        <dbReference type="ARBA" id="ARBA00002185"/>
    </source>
</evidence>
<dbReference type="EMBL" id="SGWQ01000009">
    <property type="protein sequence ID" value="RZS34417.1"/>
    <property type="molecule type" value="Genomic_DNA"/>
</dbReference>
<comment type="pathway">
    <text evidence="4 12">Porphyrin-containing compound metabolism; protoheme biosynthesis.</text>
</comment>
<name>A0A4V2ERX8_9PSEU</name>
<dbReference type="PRINTS" id="PR00419">
    <property type="entry name" value="ADXRDTASE"/>
</dbReference>
<dbReference type="PANTHER" id="PTHR42923:SF3">
    <property type="entry name" value="PROTOPORPHYRINOGEN OXIDASE"/>
    <property type="match status" value="1"/>
</dbReference>
<keyword evidence="10 12" id="KW-0560">Oxidoreductase</keyword>
<proteinExistence type="inferred from homology"/>
<evidence type="ECO:0000256" key="9">
    <source>
        <dbReference type="ARBA" id="ARBA00022827"/>
    </source>
</evidence>
<dbReference type="GO" id="GO:0005737">
    <property type="term" value="C:cytoplasm"/>
    <property type="evidence" value="ECO:0007669"/>
    <property type="project" value="UniProtKB-SubCell"/>
</dbReference>
<dbReference type="Gene3D" id="3.90.660.20">
    <property type="entry name" value="Protoporphyrinogen oxidase, mitochondrial, domain 2"/>
    <property type="match status" value="1"/>
</dbReference>
<evidence type="ECO:0000313" key="15">
    <source>
        <dbReference type="Proteomes" id="UP000294257"/>
    </source>
</evidence>
<evidence type="ECO:0000256" key="6">
    <source>
        <dbReference type="ARBA" id="ARBA00012402"/>
    </source>
</evidence>
<comment type="function">
    <text evidence="3 12">Involved in coproporphyrin-dependent heme b biosynthesis. Catalyzes the oxidation of coproporphyrinogen III to coproporphyrin III.</text>
</comment>
<keyword evidence="8 12" id="KW-0285">Flavoprotein</keyword>
<evidence type="ECO:0000256" key="10">
    <source>
        <dbReference type="ARBA" id="ARBA00023002"/>
    </source>
</evidence>
<dbReference type="AlphaFoldDB" id="A0A4V2ERX8"/>
<keyword evidence="11 12" id="KW-0350">Heme biosynthesis</keyword>
<comment type="caution">
    <text evidence="14">The sequence shown here is derived from an EMBL/GenBank/DDBJ whole genome shotgun (WGS) entry which is preliminary data.</text>
</comment>
<evidence type="ECO:0000256" key="1">
    <source>
        <dbReference type="ARBA" id="ARBA00001755"/>
    </source>
</evidence>
<evidence type="ECO:0000256" key="11">
    <source>
        <dbReference type="ARBA" id="ARBA00023133"/>
    </source>
</evidence>
<keyword evidence="15" id="KW-1185">Reference proteome</keyword>
<comment type="similarity">
    <text evidence="5 12">Belongs to the protoporphyrinogen/coproporphyrinogen oxidase family. Coproporphyrinogen III oxidase subfamily.</text>
</comment>
<dbReference type="Proteomes" id="UP000294257">
    <property type="component" value="Unassembled WGS sequence"/>
</dbReference>
<dbReference type="Gene3D" id="1.10.3110.10">
    <property type="entry name" value="protoporphyrinogen ix oxidase, domain 3"/>
    <property type="match status" value="1"/>
</dbReference>
<protein>
    <recommendedName>
        <fullName evidence="7 12">Coproporphyrinogen III oxidase</fullName>
        <ecNumber evidence="6 12">1.3.3.15</ecNumber>
    </recommendedName>
</protein>
<dbReference type="UniPathway" id="UPA00252"/>
<dbReference type="PANTHER" id="PTHR42923">
    <property type="entry name" value="PROTOPORPHYRINOGEN OXIDASE"/>
    <property type="match status" value="1"/>
</dbReference>
<comment type="catalytic activity">
    <reaction evidence="1">
        <text>coproporphyrinogen III + 3 O2 = coproporphyrin III + 3 H2O2</text>
        <dbReference type="Rhea" id="RHEA:43436"/>
        <dbReference type="ChEBI" id="CHEBI:15379"/>
        <dbReference type="ChEBI" id="CHEBI:16240"/>
        <dbReference type="ChEBI" id="CHEBI:57309"/>
        <dbReference type="ChEBI" id="CHEBI:131725"/>
        <dbReference type="EC" id="1.3.3.15"/>
    </reaction>
    <physiologicalReaction direction="left-to-right" evidence="1">
        <dbReference type="Rhea" id="RHEA:43437"/>
    </physiologicalReaction>
</comment>
<evidence type="ECO:0000256" key="7">
    <source>
        <dbReference type="ARBA" id="ARBA00019046"/>
    </source>
</evidence>
<gene>
    <name evidence="14" type="ORF">EV193_109208</name>
</gene>
<evidence type="ECO:0000256" key="5">
    <source>
        <dbReference type="ARBA" id="ARBA00008310"/>
    </source>
</evidence>
<reference evidence="14 15" key="1">
    <citation type="submission" date="2019-02" db="EMBL/GenBank/DDBJ databases">
        <title>Genomic Encyclopedia of Type Strains, Phase IV (KMG-IV): sequencing the most valuable type-strain genomes for metagenomic binning, comparative biology and taxonomic classification.</title>
        <authorList>
            <person name="Goeker M."/>
        </authorList>
    </citation>
    <scope>NUCLEOTIDE SEQUENCE [LARGE SCALE GENOMIC DNA]</scope>
    <source>
        <strain evidence="14 15">DSM 101727</strain>
    </source>
</reference>
<dbReference type="InterPro" id="IPR004572">
    <property type="entry name" value="Protoporphyrinogen_oxidase"/>
</dbReference>
<dbReference type="EC" id="1.3.3.15" evidence="6 12"/>
<dbReference type="SUPFAM" id="SSF54373">
    <property type="entry name" value="FAD-linked reductases, C-terminal domain"/>
    <property type="match status" value="1"/>
</dbReference>
<feature type="domain" description="Amine oxidase" evidence="13">
    <location>
        <begin position="10"/>
        <end position="457"/>
    </location>
</feature>
<dbReference type="Gene3D" id="3.50.50.60">
    <property type="entry name" value="FAD/NAD(P)-binding domain"/>
    <property type="match status" value="1"/>
</dbReference>
<accession>A0A4V2ERX8</accession>
<keyword evidence="9 12" id="KW-0274">FAD</keyword>
<organism evidence="14 15">
    <name type="scientific">Herbihabitans rhizosphaerae</name>
    <dbReference type="NCBI Taxonomy" id="1872711"/>
    <lineage>
        <taxon>Bacteria</taxon>
        <taxon>Bacillati</taxon>
        <taxon>Actinomycetota</taxon>
        <taxon>Actinomycetes</taxon>
        <taxon>Pseudonocardiales</taxon>
        <taxon>Pseudonocardiaceae</taxon>
        <taxon>Herbihabitans</taxon>
    </lineage>
</organism>
<dbReference type="NCBIfam" id="TIGR00562">
    <property type="entry name" value="proto_IX_ox"/>
    <property type="match status" value="1"/>
</dbReference>
<keyword evidence="12" id="KW-0963">Cytoplasm</keyword>
<dbReference type="InterPro" id="IPR002937">
    <property type="entry name" value="Amino_oxidase"/>
</dbReference>
<dbReference type="GO" id="GO:0004729">
    <property type="term" value="F:oxygen-dependent protoporphyrinogen oxidase activity"/>
    <property type="evidence" value="ECO:0007669"/>
    <property type="project" value="UniProtKB-UniRule"/>
</dbReference>
<evidence type="ECO:0000256" key="2">
    <source>
        <dbReference type="ARBA" id="ARBA00001974"/>
    </source>
</evidence>
<evidence type="ECO:0000256" key="12">
    <source>
        <dbReference type="RuleBase" id="RU364052"/>
    </source>
</evidence>
<comment type="cofactor">
    <cofactor evidence="2 12">
        <name>FAD</name>
        <dbReference type="ChEBI" id="CHEBI:57692"/>
    </cofactor>
</comment>
<dbReference type="InterPro" id="IPR050464">
    <property type="entry name" value="Zeta_carotene_desat/Oxidored"/>
</dbReference>
<evidence type="ECO:0000313" key="14">
    <source>
        <dbReference type="EMBL" id="RZS34417.1"/>
    </source>
</evidence>
<dbReference type="RefSeq" id="WP_130346853.1">
    <property type="nucleotide sequence ID" value="NZ_SGWQ01000009.1"/>
</dbReference>
<dbReference type="GO" id="GO:0006783">
    <property type="term" value="P:heme biosynthetic process"/>
    <property type="evidence" value="ECO:0007669"/>
    <property type="project" value="UniProtKB-UniRule"/>
</dbReference>
<evidence type="ECO:0000256" key="4">
    <source>
        <dbReference type="ARBA" id="ARBA00004744"/>
    </source>
</evidence>
<evidence type="ECO:0000259" key="13">
    <source>
        <dbReference type="Pfam" id="PF01593"/>
    </source>
</evidence>
<dbReference type="SUPFAM" id="SSF51905">
    <property type="entry name" value="FAD/NAD(P)-binding domain"/>
    <property type="match status" value="1"/>
</dbReference>
<sequence>MRVAVVGGGIAGLTAAYRLSRAGATVTLIEQTDRVGGKLRAGTIAGVRADVGAEAFVTRVPSARVLAEELGLAAELTHPTAARPTVRAGERTVGLPARTFLGLPTEPDSVREVLSPQGFQRVRAEVGLPPVELGGGDRPLGTLLRERFGDELTDRLVDPLLGGVYAGRVDSLGLRATMPALAAALDSGAGSLTSAAASLLGPPKDKPDPVFSTVHSGLFTLAEQLESTVDVRLGTPVRELRRREHGWRLVLGAAASAHAPADPVLDVDAVVLAVPPPAARRLLADEVPAASRAYGTIEMASVAVVTLALPAGTPLPAASGLLIGAEERRADGKPFTAKAFTYSSTKWAHLSGGPVLLRGSVGRFGDPGTLQVDDAELITRVRADLAELAGVTAAPLDALVTRWGGGLPQYGVGHVDTVDAIERAVVDVPGLEVAGAALHGVGIPACIATGESAAAKVRAYFDNIGRV</sequence>
<dbReference type="InterPro" id="IPR036188">
    <property type="entry name" value="FAD/NAD-bd_sf"/>
</dbReference>
<dbReference type="OrthoDB" id="4496419at2"/>